<accession>A0A6I6E6L8</accession>
<feature type="transmembrane region" description="Helical" evidence="1">
    <location>
        <begin position="12"/>
        <end position="32"/>
    </location>
</feature>
<sequence>MATEKRTSWRLSAAFLVGMLSVGIPVWLMPYSKLNVPSALYGAGLVVVFILAALLRASGFSTFSRTLHVLSASVPAALMARIVVEGAMDPTKHNLWPLAIIISAVVGYAATAPGVILGQLIYRLAHREDKTQ</sequence>
<keyword evidence="1" id="KW-1133">Transmembrane helix</keyword>
<dbReference type="EMBL" id="CP039268">
    <property type="protein sequence ID" value="QGU32303.1"/>
    <property type="molecule type" value="Genomic_DNA"/>
</dbReference>
<keyword evidence="1" id="KW-0472">Membrane</keyword>
<organism evidence="2 3">
    <name type="scientific">Thermochromatium tepidum ATCC 43061</name>
    <dbReference type="NCBI Taxonomy" id="316276"/>
    <lineage>
        <taxon>Bacteria</taxon>
        <taxon>Pseudomonadati</taxon>
        <taxon>Pseudomonadota</taxon>
        <taxon>Gammaproteobacteria</taxon>
        <taxon>Chromatiales</taxon>
        <taxon>Chromatiaceae</taxon>
        <taxon>Thermochromatium</taxon>
    </lineage>
</organism>
<keyword evidence="3" id="KW-1185">Reference proteome</keyword>
<evidence type="ECO:0000313" key="2">
    <source>
        <dbReference type="EMBL" id="QGU32303.1"/>
    </source>
</evidence>
<keyword evidence="1" id="KW-0812">Transmembrane</keyword>
<feature type="transmembrane region" description="Helical" evidence="1">
    <location>
        <begin position="38"/>
        <end position="55"/>
    </location>
</feature>
<gene>
    <name evidence="2" type="ORF">E6P07_04435</name>
</gene>
<protein>
    <submittedName>
        <fullName evidence="2">Uncharacterized protein</fullName>
    </submittedName>
</protein>
<evidence type="ECO:0000256" key="1">
    <source>
        <dbReference type="SAM" id="Phobius"/>
    </source>
</evidence>
<dbReference type="OrthoDB" id="825391at2"/>
<feature type="transmembrane region" description="Helical" evidence="1">
    <location>
        <begin position="96"/>
        <end position="122"/>
    </location>
</feature>
<dbReference type="KEGG" id="ttp:E6P07_04435"/>
<proteinExistence type="predicted"/>
<evidence type="ECO:0000313" key="3">
    <source>
        <dbReference type="Proteomes" id="UP000426424"/>
    </source>
</evidence>
<feature type="transmembrane region" description="Helical" evidence="1">
    <location>
        <begin position="67"/>
        <end position="84"/>
    </location>
</feature>
<reference evidence="2 3" key="1">
    <citation type="submission" date="2019-12" db="EMBL/GenBank/DDBJ databases">
        <title>The complete genome of the thermophilic, anoxygenic phototrophic gammaproteobacterium Thermochromatium tepidum.</title>
        <authorList>
            <person name="Sattley W.M."/>
            <person name="Swingley W.D."/>
            <person name="Burchell B.M."/>
            <person name="Gurbani S.A."/>
            <person name="Kujawa C.M."/>
            <person name="Nuccio D.A."/>
            <person name="Schladweiler J."/>
            <person name="Shaffer K.N."/>
            <person name="Stokes L.M."/>
            <person name="Touchman J.W."/>
            <person name="Blankenship R.E."/>
            <person name="Madigan M.T."/>
        </authorList>
    </citation>
    <scope>NUCLEOTIDE SEQUENCE [LARGE SCALE GENOMIC DNA]</scope>
    <source>
        <strain evidence="2 3">ATCC 43061</strain>
    </source>
</reference>
<name>A0A6I6E6L8_THETI</name>
<dbReference type="AlphaFoldDB" id="A0A6I6E6L8"/>
<dbReference type="Proteomes" id="UP000426424">
    <property type="component" value="Chromosome"/>
</dbReference>